<organism evidence="1 2">
    <name type="scientific">Sphingomonas naphthae</name>
    <dbReference type="NCBI Taxonomy" id="1813468"/>
    <lineage>
        <taxon>Bacteria</taxon>
        <taxon>Pseudomonadati</taxon>
        <taxon>Pseudomonadota</taxon>
        <taxon>Alphaproteobacteria</taxon>
        <taxon>Sphingomonadales</taxon>
        <taxon>Sphingomonadaceae</taxon>
        <taxon>Sphingomonas</taxon>
    </lineage>
</organism>
<dbReference type="SUPFAM" id="SSF56784">
    <property type="entry name" value="HAD-like"/>
    <property type="match status" value="1"/>
</dbReference>
<dbReference type="SFLD" id="SFLDS00003">
    <property type="entry name" value="Haloacid_Dehalogenase"/>
    <property type="match status" value="1"/>
</dbReference>
<accession>A0ABY7THK6</accession>
<dbReference type="InterPro" id="IPR023198">
    <property type="entry name" value="PGP-like_dom2"/>
</dbReference>
<dbReference type="EMBL" id="CP117411">
    <property type="protein sequence ID" value="WCT71920.1"/>
    <property type="molecule type" value="Genomic_DNA"/>
</dbReference>
<reference evidence="1 2" key="1">
    <citation type="submission" date="2023-02" db="EMBL/GenBank/DDBJ databases">
        <title>Genome sequence of Sphingomonas naphthae.</title>
        <authorList>
            <person name="Kim S."/>
            <person name="Heo J."/>
            <person name="Kwon S.-W."/>
        </authorList>
    </citation>
    <scope>NUCLEOTIDE SEQUENCE [LARGE SCALE GENOMIC DNA]</scope>
    <source>
        <strain evidence="1 2">KACC 18716</strain>
    </source>
</reference>
<keyword evidence="1" id="KW-0378">Hydrolase</keyword>
<gene>
    <name evidence="1" type="ORF">PQ455_09660</name>
</gene>
<dbReference type="InterPro" id="IPR036412">
    <property type="entry name" value="HAD-like_sf"/>
</dbReference>
<dbReference type="GO" id="GO:0016787">
    <property type="term" value="F:hydrolase activity"/>
    <property type="evidence" value="ECO:0007669"/>
    <property type="project" value="UniProtKB-KW"/>
</dbReference>
<dbReference type="InterPro" id="IPR006439">
    <property type="entry name" value="HAD-SF_hydro_IA"/>
</dbReference>
<dbReference type="InterPro" id="IPR023214">
    <property type="entry name" value="HAD_sf"/>
</dbReference>
<dbReference type="InterPro" id="IPR041492">
    <property type="entry name" value="HAD_2"/>
</dbReference>
<evidence type="ECO:0000313" key="2">
    <source>
        <dbReference type="Proteomes" id="UP001220395"/>
    </source>
</evidence>
<dbReference type="Proteomes" id="UP001220395">
    <property type="component" value="Chromosome"/>
</dbReference>
<proteinExistence type="predicted"/>
<dbReference type="SFLD" id="SFLDG01129">
    <property type="entry name" value="C1.5:_HAD__Beta-PGM__Phosphata"/>
    <property type="match status" value="1"/>
</dbReference>
<dbReference type="RefSeq" id="WP_273685867.1">
    <property type="nucleotide sequence ID" value="NZ_CP117411.1"/>
</dbReference>
<name>A0ABY7THK6_9SPHN</name>
<dbReference type="NCBIfam" id="TIGR01509">
    <property type="entry name" value="HAD-SF-IA-v3"/>
    <property type="match status" value="1"/>
</dbReference>
<evidence type="ECO:0000313" key="1">
    <source>
        <dbReference type="EMBL" id="WCT71920.1"/>
    </source>
</evidence>
<dbReference type="Gene3D" id="3.40.50.1000">
    <property type="entry name" value="HAD superfamily/HAD-like"/>
    <property type="match status" value="1"/>
</dbReference>
<dbReference type="Pfam" id="PF13419">
    <property type="entry name" value="HAD_2"/>
    <property type="match status" value="1"/>
</dbReference>
<dbReference type="PANTHER" id="PTHR43434:SF24">
    <property type="entry name" value="HYDROLASE-RELATED"/>
    <property type="match status" value="1"/>
</dbReference>
<keyword evidence="2" id="KW-1185">Reference proteome</keyword>
<dbReference type="NCBIfam" id="TIGR01549">
    <property type="entry name" value="HAD-SF-IA-v1"/>
    <property type="match status" value="1"/>
</dbReference>
<dbReference type="InterPro" id="IPR050155">
    <property type="entry name" value="HAD-like_hydrolase_sf"/>
</dbReference>
<dbReference type="Gene3D" id="1.10.150.240">
    <property type="entry name" value="Putative phosphatase, domain 2"/>
    <property type="match status" value="1"/>
</dbReference>
<sequence>MNKLAIFDCDGTLVDSQATICTAIAHSFANHGLPGPGRAASLDIIGLSVTEAMAKLHPHGTDEEHRSLGDGYKLAFQKLRADGLAQEPLYDGIGGVLDKLEADGWLLAVATGKSDRGLSLCLMGHGWLGRFVSLQTADRHPSKPHPSMIHHAMADAGASPETTVMIGDTSYDMLMARAAGCTAIGVAWGYHEAAELEAAGADVVVATAAELSAFLERLP</sequence>
<dbReference type="PANTHER" id="PTHR43434">
    <property type="entry name" value="PHOSPHOGLYCOLATE PHOSPHATASE"/>
    <property type="match status" value="1"/>
</dbReference>
<protein>
    <submittedName>
        <fullName evidence="1">HAD-IA family hydrolase</fullName>
    </submittedName>
</protein>